<name>A0A2M8TVD9_PREIN</name>
<evidence type="ECO:0000313" key="1">
    <source>
        <dbReference type="EMBL" id="PJI27880.1"/>
    </source>
</evidence>
<dbReference type="REBASE" id="304489">
    <property type="entry name" value="Pin2832ORF7255P"/>
</dbReference>
<dbReference type="EMBL" id="PENG01000001">
    <property type="protein sequence ID" value="PJI27880.1"/>
    <property type="molecule type" value="Genomic_DNA"/>
</dbReference>
<dbReference type="RefSeq" id="WP_100370767.1">
    <property type="nucleotide sequence ID" value="NZ_PENG01000001.1"/>
</dbReference>
<protein>
    <recommendedName>
        <fullName evidence="3">Restriction endonuclease</fullName>
    </recommendedName>
</protein>
<proteinExistence type="predicted"/>
<evidence type="ECO:0008006" key="3">
    <source>
        <dbReference type="Google" id="ProtNLM"/>
    </source>
</evidence>
<dbReference type="Proteomes" id="UP000229884">
    <property type="component" value="Unassembled WGS sequence"/>
</dbReference>
<dbReference type="AlphaFoldDB" id="A0A2M8TVD9"/>
<comment type="caution">
    <text evidence="1">The sequence shown here is derived from an EMBL/GenBank/DDBJ whole genome shotgun (WGS) entry which is preliminary data.</text>
</comment>
<reference evidence="1 2" key="1">
    <citation type="submission" date="2017-11" db="EMBL/GenBank/DDBJ databases">
        <title>Genome sequencing of Prevotella intermedia KCOM 2832.</title>
        <authorList>
            <person name="Kook J.-K."/>
            <person name="Park S.-N."/>
            <person name="Lim Y.K."/>
        </authorList>
    </citation>
    <scope>NUCLEOTIDE SEQUENCE [LARGE SCALE GENOMIC DNA]</scope>
    <source>
        <strain evidence="1 2">KCOM 2832</strain>
    </source>
</reference>
<gene>
    <name evidence="1" type="ORF">CTM58_07260</name>
</gene>
<organism evidence="1 2">
    <name type="scientific">Prevotella intermedia</name>
    <dbReference type="NCBI Taxonomy" id="28131"/>
    <lineage>
        <taxon>Bacteria</taxon>
        <taxon>Pseudomonadati</taxon>
        <taxon>Bacteroidota</taxon>
        <taxon>Bacteroidia</taxon>
        <taxon>Bacteroidales</taxon>
        <taxon>Prevotellaceae</taxon>
        <taxon>Prevotella</taxon>
    </lineage>
</organism>
<accession>A0A2M8TVD9</accession>
<sequence>MRENIIRYLSNFDLDVRKSQDARFMDQKCTPDVVCFIADCIINTIDVDNEFTVSNIWDAQYFIKNARAIFNKPLPTNPKAHHEYDKFIQQPLRMLAYAHVLEIEKRSGTNYYRIANWDILDYIAQRERNTYNFLYCYLQKVLSDSEIIRYFDTFKDKCLQGKATNTDFQELKSRYDRFVIGHTAINTEVEVHRIFSKILNVYAVENQINGTEKGHMSKYIFTFSDLMYNRKNWRDLNKDKSITRQEAQEQQDVKQQEAYNAYYVQKAMNLLRKIQVESEVHDQWGNGEATQVHHIFPKSQFPQLAHYLENLIKLTATQHFTKAHPDNKTQEINRDYQLTCLLAKANTIESSLNAVGDKYYRKESFIFVINTGLDVHLSATLSFLEIKSMLVQLYNAA</sequence>
<evidence type="ECO:0000313" key="2">
    <source>
        <dbReference type="Proteomes" id="UP000229884"/>
    </source>
</evidence>